<dbReference type="PANTHER" id="PTHR23221:SF7">
    <property type="entry name" value="PHOSPHATIDYLINOSITOL-GLYCAN-SPECIFIC PHOSPHOLIPASE D"/>
    <property type="match status" value="1"/>
</dbReference>
<evidence type="ECO:0000256" key="4">
    <source>
        <dbReference type="ARBA" id="ARBA00023180"/>
    </source>
</evidence>
<dbReference type="GO" id="GO:0008305">
    <property type="term" value="C:integrin complex"/>
    <property type="evidence" value="ECO:0007669"/>
    <property type="project" value="InterPro"/>
</dbReference>
<keyword evidence="2" id="KW-0677">Repeat</keyword>
<dbReference type="SUPFAM" id="SSF69318">
    <property type="entry name" value="Integrin alpha N-terminal domain"/>
    <property type="match status" value="1"/>
</dbReference>
<dbReference type="PANTHER" id="PTHR23221">
    <property type="entry name" value="GLYCOSYLPHOSPHATIDYLINOSITOL PHOSPHOLIPASE D"/>
    <property type="match status" value="1"/>
</dbReference>
<evidence type="ECO:0000256" key="2">
    <source>
        <dbReference type="ARBA" id="ARBA00022737"/>
    </source>
</evidence>
<reference evidence="5" key="1">
    <citation type="journal article" date="2019" name="PLoS Negl. Trop. Dis.">
        <title>Revisiting the worldwide diversity of Leptospira species in the environment.</title>
        <authorList>
            <person name="Vincent A.T."/>
            <person name="Schiettekatte O."/>
            <person name="Bourhy P."/>
            <person name="Veyrier F.J."/>
            <person name="Picardeau M."/>
        </authorList>
    </citation>
    <scope>NUCLEOTIDE SEQUENCE [LARGE SCALE GENOMIC DNA]</scope>
    <source>
        <strain evidence="5">SSW15</strain>
    </source>
</reference>
<dbReference type="SMART" id="SM00191">
    <property type="entry name" value="Int_alpha"/>
    <property type="match status" value="7"/>
</dbReference>
<keyword evidence="4" id="KW-0325">Glycoprotein</keyword>
<gene>
    <name evidence="5" type="ORF">EHO60_01475</name>
</gene>
<dbReference type="InterPro" id="IPR028994">
    <property type="entry name" value="Integrin_alpha_N"/>
</dbReference>
<dbReference type="Gene3D" id="2.130.10.130">
    <property type="entry name" value="Integrin alpha, N-terminal"/>
    <property type="match status" value="3"/>
</dbReference>
<dbReference type="InterPro" id="IPR013519">
    <property type="entry name" value="Int_alpha_beta-p"/>
</dbReference>
<dbReference type="InterPro" id="IPR000413">
    <property type="entry name" value="Integrin_alpha"/>
</dbReference>
<evidence type="ECO:0008006" key="7">
    <source>
        <dbReference type="Google" id="ProtNLM"/>
    </source>
</evidence>
<organism evidence="5 6">
    <name type="scientific">Leptospira fletcheri</name>
    <dbReference type="NCBI Taxonomy" id="2484981"/>
    <lineage>
        <taxon>Bacteria</taxon>
        <taxon>Pseudomonadati</taxon>
        <taxon>Spirochaetota</taxon>
        <taxon>Spirochaetia</taxon>
        <taxon>Leptospirales</taxon>
        <taxon>Leptospiraceae</taxon>
        <taxon>Leptospira</taxon>
    </lineage>
</organism>
<keyword evidence="3" id="KW-0378">Hydrolase</keyword>
<dbReference type="AlphaFoldDB" id="A0A4R9GL03"/>
<evidence type="ECO:0000313" key="6">
    <source>
        <dbReference type="Proteomes" id="UP000298458"/>
    </source>
</evidence>
<dbReference type="OrthoDB" id="344301at2"/>
<dbReference type="PRINTS" id="PR01185">
    <property type="entry name" value="INTEGRINA"/>
</dbReference>
<sequence length="607" mass="60675">MEVRMRRLRVVLFLLLLNSCAIKTTYNPGILYSKAWWDTCLINPVCIATLTGNGIHILNLPKANNALLQSGFLVGTAVGSLNRVEVSLDGGSFSPAIGTNSWRFQLPTGGSLWKKGSIHSIQIRSVDLSGNIVANLSQSVQKGTNKDINGDGFVDILAGASLYSGNLGQVYVFYGTGTAPFTGSTAAQANVTITGSGANSYFGNALALGDINGDGYADIIVAANGITGGGTGYVYIFHSTGSAGITATSVSSANTAIAGPGGALFGYSLTIADVNGDGYEDLGVGAYAYSASTGQAFVFQSSGSSGIVAASSASANATITGVASSNFGASVALGDINGDGYADLAVGGNMVSTSAGQVFVFHSSGAGGITATAAGGANTSIPGETSYNDFGISVNIADLNGDGYGDLQVGATRYTNTYTGKVYIFHSSGSGGVTASVATSANVFLNGVNSGDTFGVSLSTGDVNGDGLLDLAVGANGVSSSTGAAYVFMGQGSGGVSTTAATVILGESASNTFGNPVLLEDRNADGFADLSVAANGFSSSVGKTYVFLSAGFLGLPFSGAASANYSFIGTSAGGMSSLAGLFKNQNEISDSSGYFAFGEIALFFPSN</sequence>
<comment type="caution">
    <text evidence="5">The sequence shown here is derived from an EMBL/GenBank/DDBJ whole genome shotgun (WGS) entry which is preliminary data.</text>
</comment>
<dbReference type="GO" id="GO:0007155">
    <property type="term" value="P:cell adhesion"/>
    <property type="evidence" value="ECO:0007669"/>
    <property type="project" value="InterPro"/>
</dbReference>
<dbReference type="Proteomes" id="UP000298458">
    <property type="component" value="Unassembled WGS sequence"/>
</dbReference>
<dbReference type="Pfam" id="PF13517">
    <property type="entry name" value="FG-GAP_3"/>
    <property type="match status" value="1"/>
</dbReference>
<evidence type="ECO:0000256" key="1">
    <source>
        <dbReference type="ARBA" id="ARBA00022729"/>
    </source>
</evidence>
<proteinExistence type="predicted"/>
<evidence type="ECO:0000313" key="5">
    <source>
        <dbReference type="EMBL" id="TGK14041.1"/>
    </source>
</evidence>
<dbReference type="EMBL" id="RQET01000001">
    <property type="protein sequence ID" value="TGK14041.1"/>
    <property type="molecule type" value="Genomic_DNA"/>
</dbReference>
<dbReference type="Pfam" id="PF01839">
    <property type="entry name" value="FG-GAP"/>
    <property type="match status" value="4"/>
</dbReference>
<dbReference type="PROSITE" id="PS51470">
    <property type="entry name" value="FG_GAP"/>
    <property type="match status" value="6"/>
</dbReference>
<accession>A0A4R9GL03</accession>
<keyword evidence="6" id="KW-1185">Reference proteome</keyword>
<name>A0A4R9GL03_9LEPT</name>
<dbReference type="GO" id="GO:0016787">
    <property type="term" value="F:hydrolase activity"/>
    <property type="evidence" value="ECO:0007669"/>
    <property type="project" value="UniProtKB-KW"/>
</dbReference>
<dbReference type="InterPro" id="IPR013517">
    <property type="entry name" value="FG-GAP"/>
</dbReference>
<keyword evidence="1" id="KW-0732">Signal</keyword>
<protein>
    <recommendedName>
        <fullName evidence="7">VCBS repeat-containing protein</fullName>
    </recommendedName>
</protein>
<evidence type="ECO:0000256" key="3">
    <source>
        <dbReference type="ARBA" id="ARBA00022801"/>
    </source>
</evidence>